<feature type="signal peptide" evidence="1">
    <location>
        <begin position="1"/>
        <end position="20"/>
    </location>
</feature>
<dbReference type="EMBL" id="FOLE01000005">
    <property type="protein sequence ID" value="SFC39709.1"/>
    <property type="molecule type" value="Genomic_DNA"/>
</dbReference>
<sequence length="260" mass="28141">MKKILLVGSFLLATVSASMAQQADRFGGFGHFFVGYTGFGDQKFYDKVVKNNTGLFNFPEPKAGALVLGGEGYDVFNSVLIGGELNVTLGNKAEQSHTNLLALGNEDDYKFKLGTRRVGAAVLVNAGYIVLHKKNFVVYPLVGIGYAASGHILSDPRSSNILTGRSYPGTTEISEQNALYYNHNLAFNAAVGVNYFVHSGGNDDNKGFNLGLRFGYQSQMANNKYNVNDIKLENASNYAKSANNGWYVRLAIGGGALHRK</sequence>
<evidence type="ECO:0008006" key="4">
    <source>
        <dbReference type="Google" id="ProtNLM"/>
    </source>
</evidence>
<gene>
    <name evidence="2" type="ORF">SAMN05421780_10593</name>
</gene>
<accession>A0A1I1ITS6</accession>
<dbReference type="Proteomes" id="UP000199514">
    <property type="component" value="Unassembled WGS sequence"/>
</dbReference>
<evidence type="ECO:0000256" key="1">
    <source>
        <dbReference type="SAM" id="SignalP"/>
    </source>
</evidence>
<organism evidence="2 3">
    <name type="scientific">Flexibacter flexilis DSM 6793</name>
    <dbReference type="NCBI Taxonomy" id="927664"/>
    <lineage>
        <taxon>Bacteria</taxon>
        <taxon>Pseudomonadati</taxon>
        <taxon>Bacteroidota</taxon>
        <taxon>Cytophagia</taxon>
        <taxon>Cytophagales</taxon>
        <taxon>Flexibacteraceae</taxon>
        <taxon>Flexibacter</taxon>
    </lineage>
</organism>
<dbReference type="STRING" id="927664.SAMN05421780_10593"/>
<reference evidence="2 3" key="1">
    <citation type="submission" date="2016-10" db="EMBL/GenBank/DDBJ databases">
        <authorList>
            <person name="de Groot N.N."/>
        </authorList>
    </citation>
    <scope>NUCLEOTIDE SEQUENCE [LARGE SCALE GENOMIC DNA]</scope>
    <source>
        <strain evidence="2 3">DSM 6793</strain>
    </source>
</reference>
<dbReference type="RefSeq" id="WP_091511605.1">
    <property type="nucleotide sequence ID" value="NZ_FOLE01000005.1"/>
</dbReference>
<dbReference type="AlphaFoldDB" id="A0A1I1ITS6"/>
<evidence type="ECO:0000313" key="2">
    <source>
        <dbReference type="EMBL" id="SFC39709.1"/>
    </source>
</evidence>
<evidence type="ECO:0000313" key="3">
    <source>
        <dbReference type="Proteomes" id="UP000199514"/>
    </source>
</evidence>
<keyword evidence="3" id="KW-1185">Reference proteome</keyword>
<keyword evidence="1" id="KW-0732">Signal</keyword>
<protein>
    <recommendedName>
        <fullName evidence="4">Outer membrane protein beta-barrel domain-containing protein</fullName>
    </recommendedName>
</protein>
<feature type="chain" id="PRO_5011509518" description="Outer membrane protein beta-barrel domain-containing protein" evidence="1">
    <location>
        <begin position="21"/>
        <end position="260"/>
    </location>
</feature>
<proteinExistence type="predicted"/>
<name>A0A1I1ITS6_9BACT</name>